<dbReference type="InterPro" id="IPR021385">
    <property type="entry name" value="DUF3017"/>
</dbReference>
<feature type="transmembrane region" description="Helical" evidence="1">
    <location>
        <begin position="27"/>
        <end position="48"/>
    </location>
</feature>
<accession>A0A6J7IZT6</accession>
<dbReference type="Pfam" id="PF11222">
    <property type="entry name" value="DUF3017"/>
    <property type="match status" value="1"/>
</dbReference>
<feature type="transmembrane region" description="Helical" evidence="1">
    <location>
        <begin position="54"/>
        <end position="72"/>
    </location>
</feature>
<keyword evidence="1" id="KW-0812">Transmembrane</keyword>
<protein>
    <submittedName>
        <fullName evidence="2">Unannotated protein</fullName>
    </submittedName>
</protein>
<evidence type="ECO:0000313" key="2">
    <source>
        <dbReference type="EMBL" id="CAB4935762.1"/>
    </source>
</evidence>
<keyword evidence="1" id="KW-1133">Transmembrane helix</keyword>
<sequence>MTSAARLPEPDQVPDNVRQLRPAAPRFAQWPLSVVSALMLLSLAIVASDHFRRGAVLFSASIVLAFFLRLLLSDHDAGMLTVRSRRVDLSVLALLALAVSTLSFVVPPPS</sequence>
<reference evidence="2" key="1">
    <citation type="submission" date="2020-05" db="EMBL/GenBank/DDBJ databases">
        <authorList>
            <person name="Chiriac C."/>
            <person name="Salcher M."/>
            <person name="Ghai R."/>
            <person name="Kavagutti S V."/>
        </authorList>
    </citation>
    <scope>NUCLEOTIDE SEQUENCE</scope>
</reference>
<name>A0A6J7IZT6_9ZZZZ</name>
<keyword evidence="1" id="KW-0472">Membrane</keyword>
<feature type="transmembrane region" description="Helical" evidence="1">
    <location>
        <begin position="87"/>
        <end position="106"/>
    </location>
</feature>
<dbReference type="EMBL" id="CAFBNF010000037">
    <property type="protein sequence ID" value="CAB4935762.1"/>
    <property type="molecule type" value="Genomic_DNA"/>
</dbReference>
<evidence type="ECO:0000256" key="1">
    <source>
        <dbReference type="SAM" id="Phobius"/>
    </source>
</evidence>
<organism evidence="2">
    <name type="scientific">freshwater metagenome</name>
    <dbReference type="NCBI Taxonomy" id="449393"/>
    <lineage>
        <taxon>unclassified sequences</taxon>
        <taxon>metagenomes</taxon>
        <taxon>ecological metagenomes</taxon>
    </lineage>
</organism>
<proteinExistence type="predicted"/>
<dbReference type="AlphaFoldDB" id="A0A6J7IZT6"/>
<gene>
    <name evidence="2" type="ORF">UFOPK3773_00523</name>
</gene>